<reference evidence="1 2" key="1">
    <citation type="journal article" date="2014" name="PLoS Genet.">
        <title>Phylogenetically driven sequencing of extremely halophilic archaea reveals strategies for static and dynamic osmo-response.</title>
        <authorList>
            <person name="Becker E.A."/>
            <person name="Seitzer P.M."/>
            <person name="Tritt A."/>
            <person name="Larsen D."/>
            <person name="Krusor M."/>
            <person name="Yao A.I."/>
            <person name="Wu D."/>
            <person name="Madern D."/>
            <person name="Eisen J.A."/>
            <person name="Darling A.E."/>
            <person name="Facciotti M.T."/>
        </authorList>
    </citation>
    <scope>NUCLEOTIDE SEQUENCE [LARGE SCALE GENOMIC DNA]</scope>
    <source>
        <strain evidence="1 2">GA33</strain>
    </source>
</reference>
<dbReference type="Pfam" id="PF04250">
    <property type="entry name" value="DUF429"/>
    <property type="match status" value="1"/>
</dbReference>
<dbReference type="AlphaFoldDB" id="L9VLZ7"/>
<sequence length="250" mass="27935">MSRYVGLDWGGSGWIAVIVDDDCEGEHQFTAAFYPSILNAWRANRLAERILVDIPIGLAEETRRQCDEAARLVLGESRSSVFYTPVRDAVYEDEYETAGDRNEAATGNRISTQAYHICPAIREVDGLLRELEDPRETVRESHPEVCFAALAGESGLPGKATEEGLERRRELLEARVDDALDLESFEREYIDDRPVHARRLRAGNRDDLLDAFVLAVTARGETVSLPCDPPTDRYDLPMEIVAPADVRSVA</sequence>
<dbReference type="EMBL" id="AOHW01000043">
    <property type="protein sequence ID" value="ELY38235.1"/>
    <property type="molecule type" value="Genomic_DNA"/>
</dbReference>
<name>L9VLZ7_9EURY</name>
<dbReference type="RefSeq" id="WP_006091819.1">
    <property type="nucleotide sequence ID" value="NZ_AOHW01000043.1"/>
</dbReference>
<accession>L9VLZ7</accession>
<dbReference type="InterPro" id="IPR007362">
    <property type="entry name" value="DUF429"/>
</dbReference>
<dbReference type="STRING" id="1114856.GCA_000383975_00355"/>
<dbReference type="eggNOG" id="arCOG04711">
    <property type="taxonomic scope" value="Archaea"/>
</dbReference>
<evidence type="ECO:0000313" key="1">
    <source>
        <dbReference type="EMBL" id="ELY38235.1"/>
    </source>
</evidence>
<keyword evidence="2" id="KW-1185">Reference proteome</keyword>
<proteinExistence type="predicted"/>
<evidence type="ECO:0000313" key="2">
    <source>
        <dbReference type="Proteomes" id="UP000011599"/>
    </source>
</evidence>
<gene>
    <name evidence="1" type="ORF">C496_18388</name>
</gene>
<organism evidence="1 2">
    <name type="scientific">Natronorubrum tibetense GA33</name>
    <dbReference type="NCBI Taxonomy" id="1114856"/>
    <lineage>
        <taxon>Archaea</taxon>
        <taxon>Methanobacteriati</taxon>
        <taxon>Methanobacteriota</taxon>
        <taxon>Stenosarchaea group</taxon>
        <taxon>Halobacteria</taxon>
        <taxon>Halobacteriales</taxon>
        <taxon>Natrialbaceae</taxon>
        <taxon>Natronorubrum</taxon>
    </lineage>
</organism>
<comment type="caution">
    <text evidence="1">The sequence shown here is derived from an EMBL/GenBank/DDBJ whole genome shotgun (WGS) entry which is preliminary data.</text>
</comment>
<dbReference type="Proteomes" id="UP000011599">
    <property type="component" value="Unassembled WGS sequence"/>
</dbReference>
<dbReference type="PATRIC" id="fig|1114856.3.peg.3814"/>
<evidence type="ECO:0008006" key="3">
    <source>
        <dbReference type="Google" id="ProtNLM"/>
    </source>
</evidence>
<protein>
    <recommendedName>
        <fullName evidence="3">DUF429 domain-containing protein</fullName>
    </recommendedName>
</protein>
<dbReference type="OrthoDB" id="163198at2157"/>